<evidence type="ECO:0000256" key="1">
    <source>
        <dbReference type="ARBA" id="ARBA00000971"/>
    </source>
</evidence>
<evidence type="ECO:0000313" key="8">
    <source>
        <dbReference type="Proteomes" id="UP000032304"/>
    </source>
</evidence>
<keyword evidence="5" id="KW-0732">Signal</keyword>
<comment type="function">
    <text evidence="5">PPIases accelerate the folding of proteins. It catalyzes the cis-trans isomerization of proline imidic peptide bonds in oligopeptides.</text>
</comment>
<dbReference type="AlphaFoldDB" id="A0A0D2R971"/>
<dbReference type="CDD" id="cd01926">
    <property type="entry name" value="cyclophilin_ABH_like"/>
    <property type="match status" value="1"/>
</dbReference>
<gene>
    <name evidence="7" type="ORF">B456_002G193600</name>
</gene>
<evidence type="ECO:0000256" key="5">
    <source>
        <dbReference type="RuleBase" id="RU363019"/>
    </source>
</evidence>
<protein>
    <recommendedName>
        <fullName evidence="5">Peptidyl-prolyl cis-trans isomerase</fullName>
        <shortName evidence="5">PPIase</shortName>
        <ecNumber evidence="5">5.2.1.8</ecNumber>
    </recommendedName>
</protein>
<dbReference type="InterPro" id="IPR024936">
    <property type="entry name" value="Cyclophilin-type_PPIase"/>
</dbReference>
<dbReference type="EC" id="5.2.1.8" evidence="5"/>
<evidence type="ECO:0000256" key="3">
    <source>
        <dbReference type="ARBA" id="ARBA00023110"/>
    </source>
</evidence>
<comment type="similarity">
    <text evidence="2 5">Belongs to the cyclophilin-type PPIase family.</text>
</comment>
<dbReference type="PROSITE" id="PS50072">
    <property type="entry name" value="CSA_PPIASE_2"/>
    <property type="match status" value="1"/>
</dbReference>
<dbReference type="PANTHER" id="PTHR11071:SF561">
    <property type="entry name" value="PEPTIDYL-PROLYL CIS-TRANS ISOMERASE D-RELATED"/>
    <property type="match status" value="1"/>
</dbReference>
<evidence type="ECO:0000313" key="7">
    <source>
        <dbReference type="EMBL" id="KJB15750.1"/>
    </source>
</evidence>
<evidence type="ECO:0000259" key="6">
    <source>
        <dbReference type="PROSITE" id="PS50072"/>
    </source>
</evidence>
<dbReference type="STRING" id="29730.A0A0D2R971"/>
<dbReference type="FunFam" id="2.40.100.10:FF:000013">
    <property type="entry name" value="Peptidyl-prolyl cis-trans isomerase"/>
    <property type="match status" value="1"/>
</dbReference>
<comment type="catalytic activity">
    <reaction evidence="1 5">
        <text>[protein]-peptidylproline (omega=180) = [protein]-peptidylproline (omega=0)</text>
        <dbReference type="Rhea" id="RHEA:16237"/>
        <dbReference type="Rhea" id="RHEA-COMP:10747"/>
        <dbReference type="Rhea" id="RHEA-COMP:10748"/>
        <dbReference type="ChEBI" id="CHEBI:83833"/>
        <dbReference type="ChEBI" id="CHEBI:83834"/>
        <dbReference type="EC" id="5.2.1.8"/>
    </reaction>
</comment>
<dbReference type="Gramene" id="KJB15750">
    <property type="protein sequence ID" value="KJB15750"/>
    <property type="gene ID" value="B456_002G193600"/>
</dbReference>
<dbReference type="EMBL" id="CM001741">
    <property type="protein sequence ID" value="KJB15750.1"/>
    <property type="molecule type" value="Genomic_DNA"/>
</dbReference>
<dbReference type="GO" id="GO:0003755">
    <property type="term" value="F:peptidyl-prolyl cis-trans isomerase activity"/>
    <property type="evidence" value="ECO:0007669"/>
    <property type="project" value="UniProtKB-UniRule"/>
</dbReference>
<evidence type="ECO:0000256" key="4">
    <source>
        <dbReference type="ARBA" id="ARBA00023235"/>
    </source>
</evidence>
<dbReference type="InterPro" id="IPR029000">
    <property type="entry name" value="Cyclophilin-like_dom_sf"/>
</dbReference>
<dbReference type="GO" id="GO:0006457">
    <property type="term" value="P:protein folding"/>
    <property type="evidence" value="ECO:0007669"/>
    <property type="project" value="TreeGrafter"/>
</dbReference>
<feature type="domain" description="PPIase cyclophilin-type" evidence="6">
    <location>
        <begin position="32"/>
        <end position="175"/>
    </location>
</feature>
<dbReference type="PRINTS" id="PR00153">
    <property type="entry name" value="CSAPPISMRASE"/>
</dbReference>
<dbReference type="Gene3D" id="2.40.100.10">
    <property type="entry name" value="Cyclophilin-like"/>
    <property type="match status" value="1"/>
</dbReference>
<proteinExistence type="inferred from homology"/>
<keyword evidence="3 5" id="KW-0697">Rotamase</keyword>
<keyword evidence="8" id="KW-1185">Reference proteome</keyword>
<feature type="chain" id="PRO_5006514752" description="Peptidyl-prolyl cis-trans isomerase" evidence="5">
    <location>
        <begin position="27"/>
        <end position="177"/>
    </location>
</feature>
<dbReference type="Pfam" id="PF00160">
    <property type="entry name" value="Pro_isomerase"/>
    <property type="match status" value="1"/>
</dbReference>
<accession>A0A0D2R971</accession>
<dbReference type="PANTHER" id="PTHR11071">
    <property type="entry name" value="PEPTIDYL-PROLYL CIS-TRANS ISOMERASE"/>
    <property type="match status" value="1"/>
</dbReference>
<dbReference type="GO" id="GO:0005886">
    <property type="term" value="C:plasma membrane"/>
    <property type="evidence" value="ECO:0007669"/>
    <property type="project" value="TreeGrafter"/>
</dbReference>
<dbReference type="GO" id="GO:0005829">
    <property type="term" value="C:cytosol"/>
    <property type="evidence" value="ECO:0007669"/>
    <property type="project" value="TreeGrafter"/>
</dbReference>
<keyword evidence="4 5" id="KW-0413">Isomerase</keyword>
<reference evidence="7 8" key="1">
    <citation type="journal article" date="2012" name="Nature">
        <title>Repeated polyploidization of Gossypium genomes and the evolution of spinnable cotton fibres.</title>
        <authorList>
            <person name="Paterson A.H."/>
            <person name="Wendel J.F."/>
            <person name="Gundlach H."/>
            <person name="Guo H."/>
            <person name="Jenkins J."/>
            <person name="Jin D."/>
            <person name="Llewellyn D."/>
            <person name="Showmaker K.C."/>
            <person name="Shu S."/>
            <person name="Udall J."/>
            <person name="Yoo M.J."/>
            <person name="Byers R."/>
            <person name="Chen W."/>
            <person name="Doron-Faigenboim A."/>
            <person name="Duke M.V."/>
            <person name="Gong L."/>
            <person name="Grimwood J."/>
            <person name="Grover C."/>
            <person name="Grupp K."/>
            <person name="Hu G."/>
            <person name="Lee T.H."/>
            <person name="Li J."/>
            <person name="Lin L."/>
            <person name="Liu T."/>
            <person name="Marler B.S."/>
            <person name="Page J.T."/>
            <person name="Roberts A.W."/>
            <person name="Romanel E."/>
            <person name="Sanders W.S."/>
            <person name="Szadkowski E."/>
            <person name="Tan X."/>
            <person name="Tang H."/>
            <person name="Xu C."/>
            <person name="Wang J."/>
            <person name="Wang Z."/>
            <person name="Zhang D."/>
            <person name="Zhang L."/>
            <person name="Ashrafi H."/>
            <person name="Bedon F."/>
            <person name="Bowers J.E."/>
            <person name="Brubaker C.L."/>
            <person name="Chee P.W."/>
            <person name="Das S."/>
            <person name="Gingle A.R."/>
            <person name="Haigler C.H."/>
            <person name="Harker D."/>
            <person name="Hoffmann L.V."/>
            <person name="Hovav R."/>
            <person name="Jones D.C."/>
            <person name="Lemke C."/>
            <person name="Mansoor S."/>
            <person name="ur Rahman M."/>
            <person name="Rainville L.N."/>
            <person name="Rambani A."/>
            <person name="Reddy U.K."/>
            <person name="Rong J.K."/>
            <person name="Saranga Y."/>
            <person name="Scheffler B.E."/>
            <person name="Scheffler J.A."/>
            <person name="Stelly D.M."/>
            <person name="Triplett B.A."/>
            <person name="Van Deynze A."/>
            <person name="Vaslin M.F."/>
            <person name="Waghmare V.N."/>
            <person name="Walford S.A."/>
            <person name="Wright R.J."/>
            <person name="Zaki E.A."/>
            <person name="Zhang T."/>
            <person name="Dennis E.S."/>
            <person name="Mayer K.F."/>
            <person name="Peterson D.G."/>
            <person name="Rokhsar D.S."/>
            <person name="Wang X."/>
            <person name="Schmutz J."/>
        </authorList>
    </citation>
    <scope>NUCLEOTIDE SEQUENCE [LARGE SCALE GENOMIC DNA]</scope>
</reference>
<feature type="signal peptide" evidence="5">
    <location>
        <begin position="1"/>
        <end position="26"/>
    </location>
</feature>
<sequence>MDGAKRTKNITNLLLLLRNLSIITMASNPRVFFDMTIGGQPAGRIVMELFADCTPRTAENFRSSFHRVIPNFMCQGGDFTAGNGTGGESIYGSKFADENFIKKHTGPGILSMANAGPGTNGSQFFICTAKTEWLDGKHVVFGQVVEGMDVVKAVEKVGSSSGRTSKPVVVADCGQLS</sequence>
<dbReference type="Proteomes" id="UP000032304">
    <property type="component" value="Chromosome 2"/>
</dbReference>
<dbReference type="OMA" id="RICFELY"/>
<dbReference type="InterPro" id="IPR002130">
    <property type="entry name" value="Cyclophilin-type_PPIase_dom"/>
</dbReference>
<evidence type="ECO:0000256" key="2">
    <source>
        <dbReference type="ARBA" id="ARBA00007365"/>
    </source>
</evidence>
<dbReference type="GO" id="GO:0016018">
    <property type="term" value="F:cyclosporin A binding"/>
    <property type="evidence" value="ECO:0007669"/>
    <property type="project" value="TreeGrafter"/>
</dbReference>
<organism evidence="7 8">
    <name type="scientific">Gossypium raimondii</name>
    <name type="common">Peruvian cotton</name>
    <name type="synonym">Gossypium klotzschianum subsp. raimondii</name>
    <dbReference type="NCBI Taxonomy" id="29730"/>
    <lineage>
        <taxon>Eukaryota</taxon>
        <taxon>Viridiplantae</taxon>
        <taxon>Streptophyta</taxon>
        <taxon>Embryophyta</taxon>
        <taxon>Tracheophyta</taxon>
        <taxon>Spermatophyta</taxon>
        <taxon>Magnoliopsida</taxon>
        <taxon>eudicotyledons</taxon>
        <taxon>Gunneridae</taxon>
        <taxon>Pentapetalae</taxon>
        <taxon>rosids</taxon>
        <taxon>malvids</taxon>
        <taxon>Malvales</taxon>
        <taxon>Malvaceae</taxon>
        <taxon>Malvoideae</taxon>
        <taxon>Gossypium</taxon>
    </lineage>
</organism>
<dbReference type="SUPFAM" id="SSF50891">
    <property type="entry name" value="Cyclophilin-like"/>
    <property type="match status" value="1"/>
</dbReference>
<name>A0A0D2R971_GOSRA</name>
<dbReference type="eggNOG" id="KOG0865">
    <property type="taxonomic scope" value="Eukaryota"/>
</dbReference>
<dbReference type="PIRSF" id="PIRSF001467">
    <property type="entry name" value="Peptidylpro_ismrse"/>
    <property type="match status" value="1"/>
</dbReference>